<dbReference type="AlphaFoldDB" id="B5XHN5"/>
<reference evidence="2 3" key="1">
    <citation type="journal article" date="2009" name="Infect. Immun.">
        <title>Comparative genomics reveal extensive transposon-mediated genomic plasticity and diversity among potential effector proteins within the genus Coxiella.</title>
        <authorList>
            <person name="Beare P.A."/>
            <person name="Unsworth N."/>
            <person name="Andoh M."/>
            <person name="Voth D.E."/>
            <person name="Omsland A."/>
            <person name="Gilk S.D."/>
            <person name="Williams K.P."/>
            <person name="Sobral B.W."/>
            <person name="Kupko J.J.III."/>
            <person name="Porcella S.F."/>
            <person name="Samuel J.E."/>
            <person name="Heinzen R.A."/>
        </authorList>
    </citation>
    <scope>NUCLEOTIDE SEQUENCE [LARGE SCALE GENOMIC DNA]</scope>
    <source>
        <strain evidence="2 3">Dugway 5J108-111</strain>
    </source>
</reference>
<protein>
    <submittedName>
        <fullName evidence="2">Hypothetical membrane associated protein</fullName>
    </submittedName>
</protein>
<dbReference type="AntiFam" id="ANF00253">
    <property type="entry name" value="DNA repeat (formerly DUF1658)"/>
</dbReference>
<dbReference type="Proteomes" id="UP000008555">
    <property type="component" value="Chromosome"/>
</dbReference>
<evidence type="ECO:0000313" key="3">
    <source>
        <dbReference type="Proteomes" id="UP000008555"/>
    </source>
</evidence>
<proteinExistence type="predicted"/>
<keyword evidence="1" id="KW-0472">Membrane</keyword>
<keyword evidence="1" id="KW-1133">Transmembrane helix</keyword>
<evidence type="ECO:0000256" key="1">
    <source>
        <dbReference type="SAM" id="Phobius"/>
    </source>
</evidence>
<dbReference type="KEGG" id="cbd:CBUD_0172a"/>
<dbReference type="EMBL" id="CP000733">
    <property type="protein sequence ID" value="ACI23065.1"/>
    <property type="molecule type" value="Genomic_DNA"/>
</dbReference>
<keyword evidence="1" id="KW-0812">Transmembrane</keyword>
<name>B5XHN5_COXBN</name>
<dbReference type="HOGENOM" id="CLU_210863_0_0_6"/>
<organism evidence="2 3">
    <name type="scientific">Coxiella burnetii (strain Dugway 5J108-111)</name>
    <dbReference type="NCBI Taxonomy" id="434922"/>
    <lineage>
        <taxon>Bacteria</taxon>
        <taxon>Pseudomonadati</taxon>
        <taxon>Pseudomonadota</taxon>
        <taxon>Gammaproteobacteria</taxon>
        <taxon>Legionellales</taxon>
        <taxon>Coxiellaceae</taxon>
        <taxon>Coxiella</taxon>
    </lineage>
</organism>
<sequence>MTSAVKALDSLSIGRRPTHGNDGDFFNYLIVPLYLALLVDAYAPARARRGAGMAGFKF</sequence>
<evidence type="ECO:0000313" key="2">
    <source>
        <dbReference type="EMBL" id="ACI23065.1"/>
    </source>
</evidence>
<gene>
    <name evidence="2" type="ORF">CBUD_0172a</name>
</gene>
<accession>B5XHN5</accession>
<feature type="transmembrane region" description="Helical" evidence="1">
    <location>
        <begin position="25"/>
        <end position="43"/>
    </location>
</feature>